<dbReference type="KEGG" id="bmus:118888350"/>
<feature type="compositionally biased region" description="Basic and acidic residues" evidence="6">
    <location>
        <begin position="26"/>
        <end position="39"/>
    </location>
</feature>
<evidence type="ECO:0000256" key="4">
    <source>
        <dbReference type="PROSITE-ProRule" id="PRU00108"/>
    </source>
</evidence>
<protein>
    <submittedName>
        <fullName evidence="9">Homeobox protein ESX1-like</fullName>
    </submittedName>
</protein>
<dbReference type="GO" id="GO:0003677">
    <property type="term" value="F:DNA binding"/>
    <property type="evidence" value="ECO:0007669"/>
    <property type="project" value="UniProtKB-UniRule"/>
</dbReference>
<dbReference type="OrthoDB" id="6159439at2759"/>
<evidence type="ECO:0000256" key="6">
    <source>
        <dbReference type="SAM" id="MobiDB-lite"/>
    </source>
</evidence>
<dbReference type="SMART" id="SM00389">
    <property type="entry name" value="HOX"/>
    <property type="match status" value="1"/>
</dbReference>
<dbReference type="PANTHER" id="PTHR47465">
    <property type="entry name" value="MCG113260-RELATED-RELATED"/>
    <property type="match status" value="1"/>
</dbReference>
<evidence type="ECO:0000256" key="5">
    <source>
        <dbReference type="RuleBase" id="RU000682"/>
    </source>
</evidence>
<dbReference type="InterPro" id="IPR009057">
    <property type="entry name" value="Homeodomain-like_sf"/>
</dbReference>
<feature type="region of interest" description="Disordered" evidence="6">
    <location>
        <begin position="23"/>
        <end position="133"/>
    </location>
</feature>
<evidence type="ECO:0000256" key="2">
    <source>
        <dbReference type="ARBA" id="ARBA00023155"/>
    </source>
</evidence>
<dbReference type="SUPFAM" id="SSF46689">
    <property type="entry name" value="Homeodomain-like"/>
    <property type="match status" value="1"/>
</dbReference>
<dbReference type="Pfam" id="PF00046">
    <property type="entry name" value="Homeodomain"/>
    <property type="match status" value="1"/>
</dbReference>
<dbReference type="PRINTS" id="PR01217">
    <property type="entry name" value="PRICHEXTENSN"/>
</dbReference>
<dbReference type="GO" id="GO:0005634">
    <property type="term" value="C:nucleus"/>
    <property type="evidence" value="ECO:0007669"/>
    <property type="project" value="UniProtKB-SubCell"/>
</dbReference>
<dbReference type="Gene3D" id="1.10.10.60">
    <property type="entry name" value="Homeodomain-like"/>
    <property type="match status" value="1"/>
</dbReference>
<keyword evidence="8" id="KW-1185">Reference proteome</keyword>
<dbReference type="GeneID" id="118888350"/>
<feature type="DNA-binding region" description="Homeobox" evidence="4">
    <location>
        <begin position="131"/>
        <end position="190"/>
    </location>
</feature>
<dbReference type="InterPro" id="IPR001356">
    <property type="entry name" value="HD"/>
</dbReference>
<keyword evidence="1 4" id="KW-0238">DNA-binding</keyword>
<dbReference type="Proteomes" id="UP000694857">
    <property type="component" value="Chromosome X"/>
</dbReference>
<keyword evidence="3 4" id="KW-0539">Nucleus</keyword>
<accession>A0A8B8WDE4</accession>
<dbReference type="RefSeq" id="XP_036695212.1">
    <property type="nucleotide sequence ID" value="XM_036839317.1"/>
</dbReference>
<feature type="compositionally biased region" description="Basic and acidic residues" evidence="6">
    <location>
        <begin position="65"/>
        <end position="79"/>
    </location>
</feature>
<dbReference type="CDD" id="cd00086">
    <property type="entry name" value="homeodomain"/>
    <property type="match status" value="1"/>
</dbReference>
<feature type="domain" description="Homeobox" evidence="7">
    <location>
        <begin position="129"/>
        <end position="189"/>
    </location>
</feature>
<evidence type="ECO:0000313" key="8">
    <source>
        <dbReference type="Proteomes" id="UP000694857"/>
    </source>
</evidence>
<proteinExistence type="predicted"/>
<comment type="subcellular location">
    <subcellularLocation>
        <location evidence="4 5">Nucleus</location>
    </subcellularLocation>
</comment>
<gene>
    <name evidence="9" type="primary">LOC118888350</name>
</gene>
<organism evidence="8 9">
    <name type="scientific">Balaenoptera musculus</name>
    <name type="common">Blue whale</name>
    <dbReference type="NCBI Taxonomy" id="9771"/>
    <lineage>
        <taxon>Eukaryota</taxon>
        <taxon>Metazoa</taxon>
        <taxon>Chordata</taxon>
        <taxon>Craniata</taxon>
        <taxon>Vertebrata</taxon>
        <taxon>Euteleostomi</taxon>
        <taxon>Mammalia</taxon>
        <taxon>Eutheria</taxon>
        <taxon>Laurasiatheria</taxon>
        <taxon>Artiodactyla</taxon>
        <taxon>Whippomorpha</taxon>
        <taxon>Cetacea</taxon>
        <taxon>Mysticeti</taxon>
        <taxon>Balaenopteridae</taxon>
        <taxon>Balaenoptera</taxon>
    </lineage>
</organism>
<name>A0A8B8WDE4_BALMU</name>
<evidence type="ECO:0000256" key="1">
    <source>
        <dbReference type="ARBA" id="ARBA00023125"/>
    </source>
</evidence>
<evidence type="ECO:0000313" key="9">
    <source>
        <dbReference type="RefSeq" id="XP_036695212.1"/>
    </source>
</evidence>
<reference evidence="9" key="1">
    <citation type="submission" date="2025-08" db="UniProtKB">
        <authorList>
            <consortium name="RefSeq"/>
        </authorList>
    </citation>
    <scope>IDENTIFICATION</scope>
    <source>
        <tissue evidence="9">Epidermis and Blubber</tissue>
    </source>
</reference>
<dbReference type="PROSITE" id="PS50071">
    <property type="entry name" value="HOMEOBOX_2"/>
    <property type="match status" value="1"/>
</dbReference>
<keyword evidence="2 4" id="KW-0371">Homeobox</keyword>
<sequence>MERQPQSSHDAYDDADATVAGFLKLGVDEEREEAHEVKPAEISLPGEGGEEQKAQSEPELGAAAEGKKAGDEGEGKEGCDVSVGAAGPADGESREAEAEAEASGGEGGEQGGEEQPPWAAVEGPEAAEGQQQVPHARFTRVQLQDLERVFQRTQYPNERTRQELTRRMGVTEAKVKGWFRNRRAKWRRNQRGLMFRNVPPGPPRPPGPPVAVCLCEPCFDILLQELNWICVLLEPLPPGLPGLPMPPMQPGLPMPPMQPGLPMPPMWPGQPMWPMPPRPPMRPMPPLQPMWPMPPMLPMPPMWPVPPMPPMLPMRPMPLMPPVWPVLPVPPMPPFPPMLLPPPPCLLPPLLPCRCPHASQPGPLSSVVLR</sequence>
<dbReference type="AlphaFoldDB" id="A0A8B8WDE4"/>
<evidence type="ECO:0000256" key="3">
    <source>
        <dbReference type="ARBA" id="ARBA00023242"/>
    </source>
</evidence>
<evidence type="ECO:0000259" key="7">
    <source>
        <dbReference type="PROSITE" id="PS50071"/>
    </source>
</evidence>